<name>A0A643C6R5_BALPH</name>
<proteinExistence type="predicted"/>
<dbReference type="EMBL" id="SGJD01002380">
    <property type="protein sequence ID" value="KAB0395752.1"/>
    <property type="molecule type" value="Genomic_DNA"/>
</dbReference>
<dbReference type="Proteomes" id="UP000437017">
    <property type="component" value="Unassembled WGS sequence"/>
</dbReference>
<dbReference type="GO" id="GO:0071007">
    <property type="term" value="C:U2-type catalytic step 2 spliceosome"/>
    <property type="evidence" value="ECO:0007669"/>
    <property type="project" value="TreeGrafter"/>
</dbReference>
<dbReference type="SUPFAM" id="SSF54928">
    <property type="entry name" value="RNA-binding domain, RBD"/>
    <property type="match status" value="1"/>
</dbReference>
<comment type="caution">
    <text evidence="8">The sequence shown here is derived from an EMBL/GenBank/DDBJ whole genome shotgun (WGS) entry which is preliminary data.</text>
</comment>
<evidence type="ECO:0000313" key="8">
    <source>
        <dbReference type="EMBL" id="KAB0395752.1"/>
    </source>
</evidence>
<evidence type="ECO:0000259" key="7">
    <source>
        <dbReference type="PROSITE" id="PS50102"/>
    </source>
</evidence>
<organism evidence="8 9">
    <name type="scientific">Balaenoptera physalus</name>
    <name type="common">Fin whale</name>
    <name type="synonym">Balaena physalus</name>
    <dbReference type="NCBI Taxonomy" id="9770"/>
    <lineage>
        <taxon>Eukaryota</taxon>
        <taxon>Metazoa</taxon>
        <taxon>Chordata</taxon>
        <taxon>Craniata</taxon>
        <taxon>Vertebrata</taxon>
        <taxon>Euteleostomi</taxon>
        <taxon>Mammalia</taxon>
        <taxon>Eutheria</taxon>
        <taxon>Laurasiatheria</taxon>
        <taxon>Artiodactyla</taxon>
        <taxon>Whippomorpha</taxon>
        <taxon>Cetacea</taxon>
        <taxon>Mysticeti</taxon>
        <taxon>Balaenopteridae</taxon>
        <taxon>Balaenoptera</taxon>
    </lineage>
</organism>
<dbReference type="GO" id="GO:0036002">
    <property type="term" value="F:pre-mRNA binding"/>
    <property type="evidence" value="ECO:0007669"/>
    <property type="project" value="TreeGrafter"/>
</dbReference>
<dbReference type="InterPro" id="IPR000504">
    <property type="entry name" value="RRM_dom"/>
</dbReference>
<keyword evidence="3" id="KW-0832">Ubl conjugation</keyword>
<evidence type="ECO:0000256" key="6">
    <source>
        <dbReference type="SAM" id="MobiDB-lite"/>
    </source>
</evidence>
<reference evidence="8 9" key="1">
    <citation type="journal article" date="2019" name="PLoS ONE">
        <title>Genomic analyses reveal an absence of contemporary introgressive admixture between fin whales and blue whales, despite known hybrids.</title>
        <authorList>
            <person name="Westbury M.V."/>
            <person name="Petersen B."/>
            <person name="Lorenzen E.D."/>
        </authorList>
    </citation>
    <scope>NUCLEOTIDE SEQUENCE [LARGE SCALE GENOMIC DNA]</scope>
    <source>
        <strain evidence="8">FinWhale-01</strain>
    </source>
</reference>
<dbReference type="GO" id="GO:0006397">
    <property type="term" value="P:mRNA processing"/>
    <property type="evidence" value="ECO:0007669"/>
    <property type="project" value="UniProtKB-KW"/>
</dbReference>
<dbReference type="OrthoDB" id="10259600at2759"/>
<dbReference type="Pfam" id="PF00076">
    <property type="entry name" value="RRM_1"/>
    <property type="match status" value="1"/>
</dbReference>
<dbReference type="InterPro" id="IPR012677">
    <property type="entry name" value="Nucleotide-bd_a/b_plait_sf"/>
</dbReference>
<dbReference type="InterPro" id="IPR035979">
    <property type="entry name" value="RBD_domain_sf"/>
</dbReference>
<keyword evidence="1" id="KW-1017">Isopeptide bond</keyword>
<dbReference type="InterPro" id="IPR039171">
    <property type="entry name" value="Cwc2/Slt11"/>
</dbReference>
<keyword evidence="2" id="KW-0597">Phosphoprotein</keyword>
<dbReference type="GO" id="GO:0000974">
    <property type="term" value="C:Prp19 complex"/>
    <property type="evidence" value="ECO:0007669"/>
    <property type="project" value="TreeGrafter"/>
</dbReference>
<feature type="region of interest" description="Disordered" evidence="6">
    <location>
        <begin position="394"/>
        <end position="420"/>
    </location>
</feature>
<dbReference type="GO" id="GO:0017070">
    <property type="term" value="F:U6 snRNA binding"/>
    <property type="evidence" value="ECO:0007669"/>
    <property type="project" value="TreeGrafter"/>
</dbReference>
<evidence type="ECO:0000256" key="1">
    <source>
        <dbReference type="ARBA" id="ARBA00022499"/>
    </source>
</evidence>
<feature type="non-terminal residue" evidence="8">
    <location>
        <position position="1"/>
    </location>
</feature>
<evidence type="ECO:0000256" key="2">
    <source>
        <dbReference type="ARBA" id="ARBA00022553"/>
    </source>
</evidence>
<sequence>RTRRVNKTSTAGRQPRGLTGLWRSSLPTRKLRLPPDAFKMATSLGSNTYNRQNWEDAGVFSPAICRKCRQHPVRDPARAGPRDFPILCQTCLGENPYIRMTKEKYGKECKICARPFTVFRWCPGVRMRFKKTEVCQTCSKLKNVCQTCLLDLEYGLPIQVRDAGLSFKDDMPKSDVNKEYYTQNMEREISNSDGTRPVGMLGKATSTSDMLLKLARTTPYYKRNRPHICSFWLCFGTAMVSRSKGDFCSSCWVVSIKFFPCFTFMHCSFLNHRHEKPTDPDDPLADQNIKDRYYGINDPVADKLLKRASTMPRLDPPEDKTITTLYVGGLGDTITETDLRNHFYQFGEIRTITVVQRQQCAFIQFATRQAAEVAAEKSFNKLIVNGRRLNVKWGRSQAARGKEKEKDGTTDSGIKLEPVPGLPGAVFSQQDLPGFQGSGNAVARFWATHVPPNGTTPSFHEGSRTNPLSFSGPSEDGSSCRETQQPLAHYHHSGDLRKRGRLKIPVNESWNKYIFPSFVVSMITECVQMWAVGEQQPCFPTCAQRIDGPEISCH</sequence>
<feature type="region of interest" description="Disordered" evidence="6">
    <location>
        <begin position="453"/>
        <end position="483"/>
    </location>
</feature>
<protein>
    <recommendedName>
        <fullName evidence="7">RRM domain-containing protein</fullName>
    </recommendedName>
</protein>
<evidence type="ECO:0000256" key="3">
    <source>
        <dbReference type="ARBA" id="ARBA00022843"/>
    </source>
</evidence>
<dbReference type="PANTHER" id="PTHR14089:SF18">
    <property type="entry name" value="PRE-MRNA-SPLICING FACTOR RBM22"/>
    <property type="match status" value="1"/>
</dbReference>
<dbReference type="SMART" id="SM00360">
    <property type="entry name" value="RRM"/>
    <property type="match status" value="1"/>
</dbReference>
<dbReference type="InterPro" id="IPR048995">
    <property type="entry name" value="STL11/RBM22-like_N"/>
</dbReference>
<dbReference type="CDD" id="cd12224">
    <property type="entry name" value="RRM_RBM22"/>
    <property type="match status" value="1"/>
</dbReference>
<dbReference type="AlphaFoldDB" id="A0A643C6R5"/>
<dbReference type="PROSITE" id="PS50102">
    <property type="entry name" value="RRM"/>
    <property type="match status" value="1"/>
</dbReference>
<accession>A0A643C6R5</accession>
<dbReference type="Pfam" id="PF21369">
    <property type="entry name" value="STL11_N"/>
    <property type="match status" value="1"/>
</dbReference>
<evidence type="ECO:0000256" key="4">
    <source>
        <dbReference type="ARBA" id="ARBA00022884"/>
    </source>
</evidence>
<keyword evidence="9" id="KW-1185">Reference proteome</keyword>
<gene>
    <name evidence="8" type="ORF">E2I00_002419</name>
</gene>
<dbReference type="GO" id="GO:0071006">
    <property type="term" value="C:U2-type catalytic step 1 spliceosome"/>
    <property type="evidence" value="ECO:0007669"/>
    <property type="project" value="TreeGrafter"/>
</dbReference>
<evidence type="ECO:0000313" key="9">
    <source>
        <dbReference type="Proteomes" id="UP000437017"/>
    </source>
</evidence>
<dbReference type="FunFam" id="3.30.70.330:FF:000137">
    <property type="entry name" value="pre-mRNA-splicing factor RBM22"/>
    <property type="match status" value="1"/>
</dbReference>
<keyword evidence="4 5" id="KW-0694">RNA-binding</keyword>
<feature type="compositionally biased region" description="Basic and acidic residues" evidence="6">
    <location>
        <begin position="400"/>
        <end position="409"/>
    </location>
</feature>
<feature type="domain" description="RRM" evidence="7">
    <location>
        <begin position="323"/>
        <end position="396"/>
    </location>
</feature>
<dbReference type="PANTHER" id="PTHR14089">
    <property type="entry name" value="PRE-MRNA-SPLICING FACTOR RBM22"/>
    <property type="match status" value="1"/>
</dbReference>
<evidence type="ECO:0000256" key="5">
    <source>
        <dbReference type="PROSITE-ProRule" id="PRU00176"/>
    </source>
</evidence>
<dbReference type="Gene3D" id="3.30.70.330">
    <property type="match status" value="1"/>
</dbReference>
<dbReference type="GO" id="GO:0005737">
    <property type="term" value="C:cytoplasm"/>
    <property type="evidence" value="ECO:0007669"/>
    <property type="project" value="UniProtKB-SubCell"/>
</dbReference>